<dbReference type="EMBL" id="BMAW01096698">
    <property type="protein sequence ID" value="GFS76014.1"/>
    <property type="molecule type" value="Genomic_DNA"/>
</dbReference>
<dbReference type="Proteomes" id="UP000887013">
    <property type="component" value="Unassembled WGS sequence"/>
</dbReference>
<evidence type="ECO:0000313" key="2">
    <source>
        <dbReference type="Proteomes" id="UP000887013"/>
    </source>
</evidence>
<reference evidence="1" key="1">
    <citation type="submission" date="2020-08" db="EMBL/GenBank/DDBJ databases">
        <title>Multicomponent nature underlies the extraordinary mechanical properties of spider dragline silk.</title>
        <authorList>
            <person name="Kono N."/>
            <person name="Nakamura H."/>
            <person name="Mori M."/>
            <person name="Yoshida Y."/>
            <person name="Ohtoshi R."/>
            <person name="Malay A.D."/>
            <person name="Moran D.A.P."/>
            <person name="Tomita M."/>
            <person name="Numata K."/>
            <person name="Arakawa K."/>
        </authorList>
    </citation>
    <scope>NUCLEOTIDE SEQUENCE</scope>
</reference>
<evidence type="ECO:0000313" key="1">
    <source>
        <dbReference type="EMBL" id="GFS76014.1"/>
    </source>
</evidence>
<comment type="caution">
    <text evidence="1">The sequence shown here is derived from an EMBL/GenBank/DDBJ whole genome shotgun (WGS) entry which is preliminary data.</text>
</comment>
<sequence>MDYFRFCCLVIESEMQKFNLDSSVYQSCLSELTSNWDINFDIAYNRCAFMYKYATCNMLYFKSCIKTFLLACPDFSSIVSSWNSVPDIGLCSFTCGPALDYLAFMSALSEHISPPSFKTITILSKHGAWRNTIGFVPDAMMKTAMISYDIPRCFNYENVKVIQNDLLKLPFSGKGSTALSNAQVILMVKSLNLAASGSEEEENIKLKLKEMITFLRSGATVFFIDTKPSLALFTEILAGLPGKFLYNPVHSTFRVPSVSESDINAHGCTPIITTRGAFFVWQKTENYCILNSKLFPKISPICKEEKKNEYVGIGNNDTVSTSTEFSLNTSGDALNIVEEISDITKTLKTLIFSDSVNLGTHCMTPTANLLHSDKEEQSDSGKNNETFMFLQNTEHINTKPLVINQSAVEKNPDLSDNIMQNSFTSGNESGYFEKIFPQCFDVKFPLQSSPLLGKGNKLLNTSPICNNVEINKASVKLETKKKLNTNSKKDVLNSTCFRPLLQSKAIQTDPSIEEEPNSYSNIKDLTDRVRRLVDSYEKELELQKNCNHQVHHSTHDAHNKSIFNASCSSRHFCNHDNSCPDAKQQCCICNQPQRNTFNNCCVAQSSCTNGYRMIHCCGTLHCHESHSPRCCHMTPQRMPCENNFNNLTGPNIVIPLQNINDEILTQIMRAIKTNSKSN</sequence>
<dbReference type="OrthoDB" id="6437833at2759"/>
<accession>A0A8X6MSV1</accession>
<dbReference type="AlphaFoldDB" id="A0A8X6MSV1"/>
<proteinExistence type="predicted"/>
<keyword evidence="2" id="KW-1185">Reference proteome</keyword>
<gene>
    <name evidence="1" type="primary">NCL1_18646</name>
    <name evidence="1" type="ORF">NPIL_302921</name>
</gene>
<protein>
    <submittedName>
        <fullName evidence="1">Uncharacterized protein</fullName>
    </submittedName>
</protein>
<organism evidence="1 2">
    <name type="scientific">Nephila pilipes</name>
    <name type="common">Giant wood spider</name>
    <name type="synonym">Nephila maculata</name>
    <dbReference type="NCBI Taxonomy" id="299642"/>
    <lineage>
        <taxon>Eukaryota</taxon>
        <taxon>Metazoa</taxon>
        <taxon>Ecdysozoa</taxon>
        <taxon>Arthropoda</taxon>
        <taxon>Chelicerata</taxon>
        <taxon>Arachnida</taxon>
        <taxon>Araneae</taxon>
        <taxon>Araneomorphae</taxon>
        <taxon>Entelegynae</taxon>
        <taxon>Araneoidea</taxon>
        <taxon>Nephilidae</taxon>
        <taxon>Nephila</taxon>
    </lineage>
</organism>
<name>A0A8X6MSV1_NEPPI</name>